<feature type="domain" description="Phospholipid/glycerol acyltransferase" evidence="7">
    <location>
        <begin position="77"/>
        <end position="193"/>
    </location>
</feature>
<dbReference type="InterPro" id="IPR002123">
    <property type="entry name" value="Plipid/glycerol_acylTrfase"/>
</dbReference>
<dbReference type="PANTHER" id="PTHR10434">
    <property type="entry name" value="1-ACYL-SN-GLYCEROL-3-PHOSPHATE ACYLTRANSFERASE"/>
    <property type="match status" value="1"/>
</dbReference>
<evidence type="ECO:0000259" key="7">
    <source>
        <dbReference type="SMART" id="SM00563"/>
    </source>
</evidence>
<evidence type="ECO:0000313" key="9">
    <source>
        <dbReference type="Proteomes" id="UP000293162"/>
    </source>
</evidence>
<sequence length="245" mass="28640">MQGFLKLLSWLYTAWCLFWFLLIFLLLFPIVFISLQKEEWKIMVHYCNRIWGRIFFFMAGMPVQIKYESKLDPKQAYVFCANHFSYLDIALMGAIIKNYFAFLGKSSVKNVPLFGYMFAKAHIQVDRSDKNSRTKALKRSIKALKSGRSIMIFPEGGIHTTDFPQMVQPFKDGAFTMAIENQVPIVPISLLDNYKVMPDIRMSWHPVRVIFHTPIDTKGKTRNDIEDLKKQVYEAIQPTLNKYQD</sequence>
<dbReference type="EMBL" id="SEWF01000022">
    <property type="protein sequence ID" value="RYU94712.1"/>
    <property type="molecule type" value="Genomic_DNA"/>
</dbReference>
<evidence type="ECO:0000256" key="3">
    <source>
        <dbReference type="ARBA" id="ARBA00022679"/>
    </source>
</evidence>
<keyword evidence="4" id="KW-0443">Lipid metabolism</keyword>
<evidence type="ECO:0000256" key="6">
    <source>
        <dbReference type="SAM" id="Phobius"/>
    </source>
</evidence>
<dbReference type="AlphaFoldDB" id="A0A4Q5LY63"/>
<accession>A0A4Q5LY63</accession>
<comment type="caution">
    <text evidence="8">The sequence shown here is derived from an EMBL/GenBank/DDBJ whole genome shotgun (WGS) entry which is preliminary data.</text>
</comment>
<keyword evidence="2" id="KW-0444">Lipid biosynthesis</keyword>
<keyword evidence="9" id="KW-1185">Reference proteome</keyword>
<reference evidence="8 9" key="1">
    <citation type="submission" date="2019-02" db="EMBL/GenBank/DDBJ databases">
        <title>Bacterial novel species Emticicia sp. 17J42-9 isolated from soil.</title>
        <authorList>
            <person name="Jung H.-Y."/>
        </authorList>
    </citation>
    <scope>NUCLEOTIDE SEQUENCE [LARGE SCALE GENOMIC DNA]</scope>
    <source>
        <strain evidence="8 9">17J42-9</strain>
    </source>
</reference>
<evidence type="ECO:0000256" key="1">
    <source>
        <dbReference type="ARBA" id="ARBA00005189"/>
    </source>
</evidence>
<comment type="pathway">
    <text evidence="1">Lipid metabolism.</text>
</comment>
<protein>
    <submittedName>
        <fullName evidence="8">1-acyl-sn-glycerol-3-phosphate acyltransferase</fullName>
    </submittedName>
</protein>
<dbReference type="Proteomes" id="UP000293162">
    <property type="component" value="Unassembled WGS sequence"/>
</dbReference>
<name>A0A4Q5LY63_9BACT</name>
<dbReference type="SMART" id="SM00563">
    <property type="entry name" value="PlsC"/>
    <property type="match status" value="1"/>
</dbReference>
<keyword evidence="3 8" id="KW-0808">Transferase</keyword>
<evidence type="ECO:0000256" key="4">
    <source>
        <dbReference type="ARBA" id="ARBA00023098"/>
    </source>
</evidence>
<evidence type="ECO:0000256" key="5">
    <source>
        <dbReference type="ARBA" id="ARBA00023315"/>
    </source>
</evidence>
<dbReference type="OrthoDB" id="9803035at2"/>
<dbReference type="PANTHER" id="PTHR10434:SF64">
    <property type="entry name" value="1-ACYL-SN-GLYCEROL-3-PHOSPHATE ACYLTRANSFERASE-RELATED"/>
    <property type="match status" value="1"/>
</dbReference>
<dbReference type="GO" id="GO:0006654">
    <property type="term" value="P:phosphatidic acid biosynthetic process"/>
    <property type="evidence" value="ECO:0007669"/>
    <property type="project" value="TreeGrafter"/>
</dbReference>
<dbReference type="Pfam" id="PF01553">
    <property type="entry name" value="Acyltransferase"/>
    <property type="match status" value="1"/>
</dbReference>
<dbReference type="CDD" id="cd07989">
    <property type="entry name" value="LPLAT_AGPAT-like"/>
    <property type="match status" value="1"/>
</dbReference>
<keyword evidence="6" id="KW-1133">Transmembrane helix</keyword>
<evidence type="ECO:0000256" key="2">
    <source>
        <dbReference type="ARBA" id="ARBA00022516"/>
    </source>
</evidence>
<dbReference type="SUPFAM" id="SSF69593">
    <property type="entry name" value="Glycerol-3-phosphate (1)-acyltransferase"/>
    <property type="match status" value="1"/>
</dbReference>
<feature type="transmembrane region" description="Helical" evidence="6">
    <location>
        <begin position="12"/>
        <end position="34"/>
    </location>
</feature>
<keyword evidence="5 8" id="KW-0012">Acyltransferase</keyword>
<evidence type="ECO:0000313" key="8">
    <source>
        <dbReference type="EMBL" id="RYU94712.1"/>
    </source>
</evidence>
<keyword evidence="6" id="KW-0472">Membrane</keyword>
<dbReference type="GO" id="GO:0003841">
    <property type="term" value="F:1-acylglycerol-3-phosphate O-acyltransferase activity"/>
    <property type="evidence" value="ECO:0007669"/>
    <property type="project" value="TreeGrafter"/>
</dbReference>
<dbReference type="RefSeq" id="WP_130022108.1">
    <property type="nucleotide sequence ID" value="NZ_SEWF01000022.1"/>
</dbReference>
<keyword evidence="6" id="KW-0812">Transmembrane</keyword>
<gene>
    <name evidence="8" type="ORF">EWM59_15375</name>
</gene>
<organism evidence="8 9">
    <name type="scientific">Emticicia agri</name>
    <dbReference type="NCBI Taxonomy" id="2492393"/>
    <lineage>
        <taxon>Bacteria</taxon>
        <taxon>Pseudomonadati</taxon>
        <taxon>Bacteroidota</taxon>
        <taxon>Cytophagia</taxon>
        <taxon>Cytophagales</taxon>
        <taxon>Leadbetterellaceae</taxon>
        <taxon>Emticicia</taxon>
    </lineage>
</organism>
<proteinExistence type="predicted"/>